<dbReference type="AlphaFoldDB" id="A0A9P3UM11"/>
<accession>A0A9P3UM11</accession>
<name>A0A9P3UM11_LYOSH</name>
<organism evidence="1 2">
    <name type="scientific">Lyophyllum shimeji</name>
    <name type="common">Hon-shimeji</name>
    <name type="synonym">Tricholoma shimeji</name>
    <dbReference type="NCBI Taxonomy" id="47721"/>
    <lineage>
        <taxon>Eukaryota</taxon>
        <taxon>Fungi</taxon>
        <taxon>Dikarya</taxon>
        <taxon>Basidiomycota</taxon>
        <taxon>Agaricomycotina</taxon>
        <taxon>Agaricomycetes</taxon>
        <taxon>Agaricomycetidae</taxon>
        <taxon>Agaricales</taxon>
        <taxon>Tricholomatineae</taxon>
        <taxon>Lyophyllaceae</taxon>
        <taxon>Lyophyllum</taxon>
    </lineage>
</organism>
<protein>
    <submittedName>
        <fullName evidence="1">Uncharacterized protein</fullName>
    </submittedName>
</protein>
<dbReference type="Proteomes" id="UP001063166">
    <property type="component" value="Unassembled WGS sequence"/>
</dbReference>
<reference evidence="1" key="1">
    <citation type="submission" date="2022-07" db="EMBL/GenBank/DDBJ databases">
        <title>The genome of Lyophyllum shimeji provides insight into the initial evolution of ectomycorrhizal fungal genome.</title>
        <authorList>
            <person name="Kobayashi Y."/>
            <person name="Shibata T."/>
            <person name="Hirakawa H."/>
            <person name="Shigenobu S."/>
            <person name="Nishiyama T."/>
            <person name="Yamada A."/>
            <person name="Hasebe M."/>
            <person name="Kawaguchi M."/>
        </authorList>
    </citation>
    <scope>NUCLEOTIDE SEQUENCE</scope>
    <source>
        <strain evidence="1">AT787</strain>
    </source>
</reference>
<evidence type="ECO:0000313" key="1">
    <source>
        <dbReference type="EMBL" id="GLB39909.1"/>
    </source>
</evidence>
<proteinExistence type="predicted"/>
<dbReference type="EMBL" id="BRPK01000007">
    <property type="protein sequence ID" value="GLB39909.1"/>
    <property type="molecule type" value="Genomic_DNA"/>
</dbReference>
<keyword evidence="2" id="KW-1185">Reference proteome</keyword>
<gene>
    <name evidence="1" type="ORF">LshimejAT787_0704190</name>
</gene>
<comment type="caution">
    <text evidence="1">The sequence shown here is derived from an EMBL/GenBank/DDBJ whole genome shotgun (WGS) entry which is preliminary data.</text>
</comment>
<evidence type="ECO:0000313" key="2">
    <source>
        <dbReference type="Proteomes" id="UP001063166"/>
    </source>
</evidence>
<sequence>MPFHAPLRSGMLRHQNAVVRQVCGFDRLPPGEVGTQFSFTPVAKSGDGQDFLDIPAHSSSRSGSAVRIGRNRGCRTKACLQVRGLLSIAHDADPPKLSADRIFKRQTQDMVDIRRVTTR</sequence>